<sequence length="569" mass="61086">MESMQAEVIRAALVTTRASSTAPERADASSRLERWSNSGGADCWSTFIGIFGDISIIDRISFAEKQPSPSEQRVANGAKLLLITLFGAKLRREYVGLQREQPSLAGQVFDCLGNALASLGNATTDSRDSEGDNRAMASALSSALSAAAVRVSSPSAPNEGIMKIVLACNESLPSPFSARVSLQLLADVAAEAQSRTDLTSVQIDALLQMPNGIAQQGFDQSVDGSASDAALDIIFAATVANIERTGVQSDAIICLAMEALTNWASACKRKVTLSKLYQMNRGSDTFLSVIVSFLSSSAQRRAFSSAMYAEMAVIKCCQSLTACVDNSGDYGTQLRTSAVASLLQSIRSLQFIHDPVNLAVSHGWEDALAALSTLASTLAREEVDEISTCRLEGSTDLIELLLLLQQHPQHNVATPVLEFWLSIQDVPTADRHPSLAGPVFQQLVESILNRAAYPSSFISWDDELDVEKSDFDEFRRLSADVLVGAYFLLRSDYLECLSNFVFEIETTDWEIAEAALWSMNAVAREACARVKSVSNAAHNGRESPVSADGNTTVLGLTEVLKNLLSGGTA</sequence>
<dbReference type="GO" id="GO:0005634">
    <property type="term" value="C:nucleus"/>
    <property type="evidence" value="ECO:0007669"/>
    <property type="project" value="UniProtKB-SubCell"/>
</dbReference>
<reference evidence="5 6" key="1">
    <citation type="journal article" date="2012" name="Genome Biol.">
        <title>Genome and low-iron response of an oceanic diatom adapted to chronic iron limitation.</title>
        <authorList>
            <person name="Lommer M."/>
            <person name="Specht M."/>
            <person name="Roy A.S."/>
            <person name="Kraemer L."/>
            <person name="Andreson R."/>
            <person name="Gutowska M.A."/>
            <person name="Wolf J."/>
            <person name="Bergner S.V."/>
            <person name="Schilhabel M.B."/>
            <person name="Klostermeier U.C."/>
            <person name="Beiko R.G."/>
            <person name="Rosenstiel P."/>
            <person name="Hippler M."/>
            <person name="Laroche J."/>
        </authorList>
    </citation>
    <scope>NUCLEOTIDE SEQUENCE [LARGE SCALE GENOMIC DNA]</scope>
    <source>
        <strain evidence="5 6">CCMP1005</strain>
    </source>
</reference>
<accession>K0RT96</accession>
<dbReference type="eggNOG" id="ENOG502SAZ8">
    <property type="taxonomic scope" value="Eukaryota"/>
</dbReference>
<feature type="non-terminal residue" evidence="5">
    <location>
        <position position="569"/>
    </location>
</feature>
<dbReference type="Proteomes" id="UP000266841">
    <property type="component" value="Unassembled WGS sequence"/>
</dbReference>
<dbReference type="GO" id="GO:0005737">
    <property type="term" value="C:cytoplasm"/>
    <property type="evidence" value="ECO:0007669"/>
    <property type="project" value="TreeGrafter"/>
</dbReference>
<proteinExistence type="inferred from homology"/>
<name>K0RT96_THAOC</name>
<evidence type="ECO:0000256" key="4">
    <source>
        <dbReference type="ARBA" id="ARBA00023242"/>
    </source>
</evidence>
<evidence type="ECO:0000256" key="1">
    <source>
        <dbReference type="ARBA" id="ARBA00004123"/>
    </source>
</evidence>
<dbReference type="PANTHER" id="PTHR12363:SF33">
    <property type="entry name" value="IMPORTIN-13"/>
    <property type="match status" value="1"/>
</dbReference>
<dbReference type="AlphaFoldDB" id="K0RT96"/>
<dbReference type="InterPro" id="IPR016024">
    <property type="entry name" value="ARM-type_fold"/>
</dbReference>
<dbReference type="EMBL" id="AGNL01044335">
    <property type="protein sequence ID" value="EJK49912.1"/>
    <property type="molecule type" value="Genomic_DNA"/>
</dbReference>
<gene>
    <name evidence="5" type="ORF">THAOC_31161</name>
</gene>
<evidence type="ECO:0000256" key="3">
    <source>
        <dbReference type="ARBA" id="ARBA00022448"/>
    </source>
</evidence>
<dbReference type="InterPro" id="IPR011989">
    <property type="entry name" value="ARM-like"/>
</dbReference>
<dbReference type="GO" id="GO:0006606">
    <property type="term" value="P:protein import into nucleus"/>
    <property type="evidence" value="ECO:0007669"/>
    <property type="project" value="TreeGrafter"/>
</dbReference>
<comment type="caution">
    <text evidence="5">The sequence shown here is derived from an EMBL/GenBank/DDBJ whole genome shotgun (WGS) entry which is preliminary data.</text>
</comment>
<comment type="similarity">
    <text evidence="2">Belongs to the importin beta family.</text>
</comment>
<organism evidence="5 6">
    <name type="scientific">Thalassiosira oceanica</name>
    <name type="common">Marine diatom</name>
    <dbReference type="NCBI Taxonomy" id="159749"/>
    <lineage>
        <taxon>Eukaryota</taxon>
        <taxon>Sar</taxon>
        <taxon>Stramenopiles</taxon>
        <taxon>Ochrophyta</taxon>
        <taxon>Bacillariophyta</taxon>
        <taxon>Coscinodiscophyceae</taxon>
        <taxon>Thalassiosirophycidae</taxon>
        <taxon>Thalassiosirales</taxon>
        <taxon>Thalassiosiraceae</taxon>
        <taxon>Thalassiosira</taxon>
    </lineage>
</organism>
<evidence type="ECO:0000313" key="5">
    <source>
        <dbReference type="EMBL" id="EJK49912.1"/>
    </source>
</evidence>
<evidence type="ECO:0000256" key="2">
    <source>
        <dbReference type="ARBA" id="ARBA00007991"/>
    </source>
</evidence>
<dbReference type="Gene3D" id="1.25.10.10">
    <property type="entry name" value="Leucine-rich Repeat Variant"/>
    <property type="match status" value="1"/>
</dbReference>
<evidence type="ECO:0000313" key="6">
    <source>
        <dbReference type="Proteomes" id="UP000266841"/>
    </source>
</evidence>
<keyword evidence="6" id="KW-1185">Reference proteome</keyword>
<dbReference type="SUPFAM" id="SSF48371">
    <property type="entry name" value="ARM repeat"/>
    <property type="match status" value="1"/>
</dbReference>
<dbReference type="InterPro" id="IPR051345">
    <property type="entry name" value="Importin_beta-like_NTR"/>
</dbReference>
<comment type="subcellular location">
    <subcellularLocation>
        <location evidence="1">Nucleus</location>
    </subcellularLocation>
</comment>
<protein>
    <submittedName>
        <fullName evidence="5">Uncharacterized protein</fullName>
    </submittedName>
</protein>
<keyword evidence="3" id="KW-0813">Transport</keyword>
<dbReference type="OrthoDB" id="189691at2759"/>
<keyword evidence="4" id="KW-0539">Nucleus</keyword>
<dbReference type="PANTHER" id="PTHR12363">
    <property type="entry name" value="TRANSPORTIN 3 AND IMPORTIN 13"/>
    <property type="match status" value="1"/>
</dbReference>